<dbReference type="VEuPathDB" id="FungiDB:jhhlp_004795"/>
<dbReference type="PANTHER" id="PTHR46494:SF1">
    <property type="entry name" value="CORA FAMILY METAL ION TRANSPORTER (EUROFUNG)"/>
    <property type="match status" value="1"/>
</dbReference>
<proteinExistence type="predicted"/>
<feature type="region of interest" description="Disordered" evidence="5">
    <location>
        <begin position="56"/>
        <end position="84"/>
    </location>
</feature>
<evidence type="ECO:0000313" key="8">
    <source>
        <dbReference type="Proteomes" id="UP000233524"/>
    </source>
</evidence>
<dbReference type="GO" id="GO:0015095">
    <property type="term" value="F:magnesium ion transmembrane transporter activity"/>
    <property type="evidence" value="ECO:0007669"/>
    <property type="project" value="TreeGrafter"/>
</dbReference>
<keyword evidence="3 6" id="KW-1133">Transmembrane helix</keyword>
<dbReference type="GO" id="GO:0050897">
    <property type="term" value="F:cobalt ion binding"/>
    <property type="evidence" value="ECO:0007669"/>
    <property type="project" value="TreeGrafter"/>
</dbReference>
<dbReference type="EMBL" id="NLAX01000094">
    <property type="protein sequence ID" value="PKS08742.1"/>
    <property type="molecule type" value="Genomic_DNA"/>
</dbReference>
<dbReference type="PANTHER" id="PTHR46494">
    <property type="entry name" value="CORA FAMILY METAL ION TRANSPORTER (EUROFUNG)"/>
    <property type="match status" value="1"/>
</dbReference>
<evidence type="ECO:0000256" key="2">
    <source>
        <dbReference type="ARBA" id="ARBA00022692"/>
    </source>
</evidence>
<organism evidence="7 8">
    <name type="scientific">Lomentospora prolificans</name>
    <dbReference type="NCBI Taxonomy" id="41688"/>
    <lineage>
        <taxon>Eukaryota</taxon>
        <taxon>Fungi</taxon>
        <taxon>Dikarya</taxon>
        <taxon>Ascomycota</taxon>
        <taxon>Pezizomycotina</taxon>
        <taxon>Sordariomycetes</taxon>
        <taxon>Hypocreomycetidae</taxon>
        <taxon>Microascales</taxon>
        <taxon>Microascaceae</taxon>
        <taxon>Lomentospora</taxon>
    </lineage>
</organism>
<feature type="region of interest" description="Disordered" evidence="5">
    <location>
        <begin position="392"/>
        <end position="444"/>
    </location>
</feature>
<dbReference type="InterPro" id="IPR002523">
    <property type="entry name" value="MgTranspt_CorA/ZnTranspt_ZntB"/>
</dbReference>
<dbReference type="InParanoid" id="A0A2N3N8P9"/>
<feature type="transmembrane region" description="Helical" evidence="6">
    <location>
        <begin position="895"/>
        <end position="915"/>
    </location>
</feature>
<dbReference type="InterPro" id="IPR045863">
    <property type="entry name" value="CorA_TM1_TM2"/>
</dbReference>
<sequence>MTSSLHPLGSPAAFIHVDKQRYDDDDSQGAVDIINAAKQPDVPYFAFSLPRASRSGSTAATLGEEDSITDRESTSPQQRTGRAVSTSYVLDSEYLGKGPLSDVQSARLTVITAPQAHVHPLFRWIHFTSPSMDFDGFQDEISRVSGLVPKERNALNTLMAEIKQKYIKPIQISNSKTVRLMEPTFVQDTIPVSSSSHSGPLTSPRSVTWVCLPYFTLEKYSGLESGAEFPIQTLLQSQFSRVSKGRDLQQAICRTKLAPTGYCYHIAQIWCVILDNSFLFTCSRQPETALLGQTIQRSIKSPDGLVNTQAKNAKGNNHSILVRHTNAVMWKFPLEKCQTWLDFVANFRELLPTPLVFRHNNTQVTAKEWPSIYQRATRGKVVLDVSIGSLPKPPTAGVLPPTSADEDERESPDSAEALSPPEKTKDESPESPQHDSRPKPVVNDDNRRFSIFTCLEGVLNPKTGTINEAALVKHMVSVADFLQTQTAFSDRKAYRHCNGSSYEKVHRILALRGAKLSGDSDENSKRLQEEYEEQIDVVSAALTVFEAFMPAVKGVPTTGRFWGAIKHIVDPPQTGYGSARRPALGDLRLQLRSMAVTLTAFTDLFKGASLKNLSRITVPDEIVQAWIHLLMTIIYLPSDPYRSERLFADAEALLDDGLRILTMSLSETDLIDKSVVLPMELFSLVALELIKNNNPGLPNISEAYSHYYSSLDAEITAKPSDRAHERRLAMLKQESAIIRKIFSTQETIFNKLDAATSSLRMIPARSEVEGTRPYISRRALVPEYHRAHHLRSAPVASEQFFSTASLPDIGGFRQMFARECVTQAIRMYRAFWETEAQTSDLEEFLRNQIDTTKDRQEQAIYAFTIVTIIFLPLSAVASIFGINTSDVRDMPQGQWIYWSVAIPVTLFVFFIGMAWTGDLASIIRWFSSLGRSKEEDYVLIPEKENLEQARLKGRRRRRVRIASLDED</sequence>
<protein>
    <submittedName>
        <fullName evidence="7">Uncharacterized protein</fullName>
    </submittedName>
</protein>
<reference evidence="7 8" key="1">
    <citation type="journal article" date="2017" name="G3 (Bethesda)">
        <title>First Draft Genome Sequence of the Pathogenic Fungus Lomentospora prolificans (Formerly Scedosporium prolificans).</title>
        <authorList>
            <person name="Luo R."/>
            <person name="Zimin A."/>
            <person name="Workman R."/>
            <person name="Fan Y."/>
            <person name="Pertea G."/>
            <person name="Grossman N."/>
            <person name="Wear M.P."/>
            <person name="Jia B."/>
            <person name="Miller H."/>
            <person name="Casadevall A."/>
            <person name="Timp W."/>
            <person name="Zhang S.X."/>
            <person name="Salzberg S.L."/>
        </authorList>
    </citation>
    <scope>NUCLEOTIDE SEQUENCE [LARGE SCALE GENOMIC DNA]</scope>
    <source>
        <strain evidence="7 8">JHH-5317</strain>
    </source>
</reference>
<keyword evidence="4 6" id="KW-0472">Membrane</keyword>
<name>A0A2N3N8P9_9PEZI</name>
<dbReference type="GO" id="GO:0015087">
    <property type="term" value="F:cobalt ion transmembrane transporter activity"/>
    <property type="evidence" value="ECO:0007669"/>
    <property type="project" value="TreeGrafter"/>
</dbReference>
<feature type="transmembrane region" description="Helical" evidence="6">
    <location>
        <begin position="859"/>
        <end position="883"/>
    </location>
</feature>
<dbReference type="AlphaFoldDB" id="A0A2N3N8P9"/>
<dbReference type="GO" id="GO:0000287">
    <property type="term" value="F:magnesium ion binding"/>
    <property type="evidence" value="ECO:0007669"/>
    <property type="project" value="TreeGrafter"/>
</dbReference>
<feature type="compositionally biased region" description="Polar residues" evidence="5">
    <location>
        <begin position="74"/>
        <end position="84"/>
    </location>
</feature>
<dbReference type="Gene3D" id="1.20.58.340">
    <property type="entry name" value="Magnesium transport protein CorA, transmembrane region"/>
    <property type="match status" value="1"/>
</dbReference>
<evidence type="ECO:0000256" key="3">
    <source>
        <dbReference type="ARBA" id="ARBA00022989"/>
    </source>
</evidence>
<dbReference type="Pfam" id="PF01544">
    <property type="entry name" value="CorA"/>
    <property type="match status" value="1"/>
</dbReference>
<feature type="compositionally biased region" description="Basic and acidic residues" evidence="5">
    <location>
        <begin position="422"/>
        <end position="444"/>
    </location>
</feature>
<dbReference type="Proteomes" id="UP000233524">
    <property type="component" value="Unassembled WGS sequence"/>
</dbReference>
<evidence type="ECO:0000313" key="7">
    <source>
        <dbReference type="EMBL" id="PKS08742.1"/>
    </source>
</evidence>
<dbReference type="STRING" id="41688.A0A2N3N8P9"/>
<gene>
    <name evidence="7" type="ORF">jhhlp_004795</name>
</gene>
<dbReference type="SUPFAM" id="SSF144083">
    <property type="entry name" value="Magnesium transport protein CorA, transmembrane region"/>
    <property type="match status" value="1"/>
</dbReference>
<evidence type="ECO:0000256" key="5">
    <source>
        <dbReference type="SAM" id="MobiDB-lite"/>
    </source>
</evidence>
<keyword evidence="8" id="KW-1185">Reference proteome</keyword>
<accession>A0A2N3N8P9</accession>
<dbReference type="GO" id="GO:0005886">
    <property type="term" value="C:plasma membrane"/>
    <property type="evidence" value="ECO:0007669"/>
    <property type="project" value="UniProtKB-SubCell"/>
</dbReference>
<evidence type="ECO:0000256" key="4">
    <source>
        <dbReference type="ARBA" id="ARBA00023136"/>
    </source>
</evidence>
<comment type="caution">
    <text evidence="7">The sequence shown here is derived from an EMBL/GenBank/DDBJ whole genome shotgun (WGS) entry which is preliminary data.</text>
</comment>
<dbReference type="OrthoDB" id="5286874at2759"/>
<evidence type="ECO:0000256" key="1">
    <source>
        <dbReference type="ARBA" id="ARBA00004651"/>
    </source>
</evidence>
<keyword evidence="2 6" id="KW-0812">Transmembrane</keyword>
<comment type="subcellular location">
    <subcellularLocation>
        <location evidence="1">Cell membrane</location>
        <topology evidence="1">Multi-pass membrane protein</topology>
    </subcellularLocation>
</comment>
<evidence type="ECO:0000256" key="6">
    <source>
        <dbReference type="SAM" id="Phobius"/>
    </source>
</evidence>